<keyword evidence="6" id="KW-1185">Reference proteome</keyword>
<evidence type="ECO:0000256" key="4">
    <source>
        <dbReference type="HAMAP-Rule" id="MF_01185"/>
    </source>
</evidence>
<dbReference type="GO" id="GO:0006417">
    <property type="term" value="P:regulation of translation"/>
    <property type="evidence" value="ECO:0007669"/>
    <property type="project" value="UniProtKB-KW"/>
</dbReference>
<reference evidence="5" key="2">
    <citation type="submission" date="2020-09" db="EMBL/GenBank/DDBJ databases">
        <authorList>
            <person name="Sun Q."/>
            <person name="Zhou Y."/>
        </authorList>
    </citation>
    <scope>NUCLEOTIDE SEQUENCE</scope>
    <source>
        <strain evidence="5">CGMCC 1.15760</strain>
    </source>
</reference>
<keyword evidence="1 4" id="KW-0963">Cytoplasm</keyword>
<dbReference type="Pfam" id="PF02623">
    <property type="entry name" value="FliW"/>
    <property type="match status" value="1"/>
</dbReference>
<evidence type="ECO:0000313" key="6">
    <source>
        <dbReference type="Proteomes" id="UP000616608"/>
    </source>
</evidence>
<dbReference type="EMBL" id="BMJT01000001">
    <property type="protein sequence ID" value="GGG13220.1"/>
    <property type="molecule type" value="Genomic_DNA"/>
</dbReference>
<dbReference type="HAMAP" id="MF_01185">
    <property type="entry name" value="FliW"/>
    <property type="match status" value="1"/>
</dbReference>
<sequence>MKIETKFLGEVAFKEEDVYTFPQGLPGFSDLQRFILMPIDADLPLVALQSVDQPTISFIMAYPFAFDANYTFDLSDEDKQTLHIEGNHEVLPYAIITMKETLQTSTMNLLAPVVLNITKKMGKQIVLQDNKKYPLHFPLGKGVTK</sequence>
<comment type="function">
    <text evidence="4">Acts as an anti-CsrA protein, binds CsrA and prevents it from repressing translation of its target genes, one of which is flagellin. Binds to flagellin and participates in the assembly of the flagellum.</text>
</comment>
<name>A0A917D528_9BACI</name>
<comment type="subcellular location">
    <subcellularLocation>
        <location evidence="4">Cytoplasm</location>
    </subcellularLocation>
</comment>
<dbReference type="GO" id="GO:0044780">
    <property type="term" value="P:bacterial-type flagellum assembly"/>
    <property type="evidence" value="ECO:0007669"/>
    <property type="project" value="UniProtKB-UniRule"/>
</dbReference>
<dbReference type="InterPro" id="IPR024046">
    <property type="entry name" value="Flagellar_assmbl_FliW_dom_sf"/>
</dbReference>
<comment type="caution">
    <text evidence="5">The sequence shown here is derived from an EMBL/GenBank/DDBJ whole genome shotgun (WGS) entry which is preliminary data.</text>
</comment>
<proteinExistence type="inferred from homology"/>
<dbReference type="InterPro" id="IPR003775">
    <property type="entry name" value="Flagellar_assembly_factor_FliW"/>
</dbReference>
<protein>
    <recommendedName>
        <fullName evidence="4">Flagellar assembly factor FliW</fullName>
    </recommendedName>
</protein>
<dbReference type="PANTHER" id="PTHR39190:SF1">
    <property type="entry name" value="FLAGELLAR ASSEMBLY FACTOR FLIW"/>
    <property type="match status" value="1"/>
</dbReference>
<keyword evidence="5" id="KW-0282">Flagellum</keyword>
<dbReference type="SUPFAM" id="SSF141457">
    <property type="entry name" value="BH3618-like"/>
    <property type="match status" value="1"/>
</dbReference>
<dbReference type="RefSeq" id="WP_188613376.1">
    <property type="nucleotide sequence ID" value="NZ_BMJT01000001.1"/>
</dbReference>
<evidence type="ECO:0000256" key="3">
    <source>
        <dbReference type="ARBA" id="ARBA00022845"/>
    </source>
</evidence>
<reference evidence="5" key="1">
    <citation type="journal article" date="2014" name="Int. J. Syst. Evol. Microbiol.">
        <title>Complete genome sequence of Corynebacterium casei LMG S-19264T (=DSM 44701T), isolated from a smear-ripened cheese.</title>
        <authorList>
            <consortium name="US DOE Joint Genome Institute (JGI-PGF)"/>
            <person name="Walter F."/>
            <person name="Albersmeier A."/>
            <person name="Kalinowski J."/>
            <person name="Ruckert C."/>
        </authorList>
    </citation>
    <scope>NUCLEOTIDE SEQUENCE</scope>
    <source>
        <strain evidence="5">CGMCC 1.15760</strain>
    </source>
</reference>
<dbReference type="PANTHER" id="PTHR39190">
    <property type="entry name" value="FLAGELLAR ASSEMBLY FACTOR FLIW"/>
    <property type="match status" value="1"/>
</dbReference>
<keyword evidence="5" id="KW-0966">Cell projection</keyword>
<accession>A0A917D528</accession>
<dbReference type="Gene3D" id="2.30.290.10">
    <property type="entry name" value="BH3618-like"/>
    <property type="match status" value="1"/>
</dbReference>
<keyword evidence="2 4" id="KW-1005">Bacterial flagellum biogenesis</keyword>
<dbReference type="GO" id="GO:0005737">
    <property type="term" value="C:cytoplasm"/>
    <property type="evidence" value="ECO:0007669"/>
    <property type="project" value="UniProtKB-SubCell"/>
</dbReference>
<comment type="subunit">
    <text evidence="4">Interacts with translational regulator CsrA and flagellin(s).</text>
</comment>
<evidence type="ECO:0000256" key="1">
    <source>
        <dbReference type="ARBA" id="ARBA00022490"/>
    </source>
</evidence>
<keyword evidence="5" id="KW-0969">Cilium</keyword>
<evidence type="ECO:0000313" key="5">
    <source>
        <dbReference type="EMBL" id="GGG13220.1"/>
    </source>
</evidence>
<keyword evidence="3 4" id="KW-0810">Translation regulation</keyword>
<dbReference type="AlphaFoldDB" id="A0A917D528"/>
<keyword evidence="4" id="KW-0143">Chaperone</keyword>
<comment type="similarity">
    <text evidence="4">Belongs to the FliW family.</text>
</comment>
<organism evidence="5 6">
    <name type="scientific">Lysinibacillus alkalisoli</name>
    <dbReference type="NCBI Taxonomy" id="1911548"/>
    <lineage>
        <taxon>Bacteria</taxon>
        <taxon>Bacillati</taxon>
        <taxon>Bacillota</taxon>
        <taxon>Bacilli</taxon>
        <taxon>Bacillales</taxon>
        <taxon>Bacillaceae</taxon>
        <taxon>Lysinibacillus</taxon>
    </lineage>
</organism>
<dbReference type="Proteomes" id="UP000616608">
    <property type="component" value="Unassembled WGS sequence"/>
</dbReference>
<gene>
    <name evidence="4 5" type="primary">fliW</name>
    <name evidence="5" type="ORF">GCM10007425_04410</name>
</gene>
<evidence type="ECO:0000256" key="2">
    <source>
        <dbReference type="ARBA" id="ARBA00022795"/>
    </source>
</evidence>